<dbReference type="Proteomes" id="UP001216709">
    <property type="component" value="Unassembled WGS sequence"/>
</dbReference>
<keyword evidence="1" id="KW-0175">Coiled coil</keyword>
<dbReference type="Gene3D" id="6.10.140.190">
    <property type="match status" value="1"/>
</dbReference>
<feature type="domain" description="Transcription regulator PadR N-terminal" evidence="2">
    <location>
        <begin position="11"/>
        <end position="80"/>
    </location>
</feature>
<protein>
    <submittedName>
        <fullName evidence="4">PadR family transcriptional regulator</fullName>
    </submittedName>
</protein>
<comment type="caution">
    <text evidence="4">The sequence shown here is derived from an EMBL/GenBank/DDBJ whole genome shotgun (WGS) entry which is preliminary data.</text>
</comment>
<evidence type="ECO:0000313" key="4">
    <source>
        <dbReference type="EMBL" id="MDE1454391.1"/>
    </source>
</evidence>
<dbReference type="PANTHER" id="PTHR43252">
    <property type="entry name" value="TRANSCRIPTIONAL REGULATOR YQJI"/>
    <property type="match status" value="1"/>
</dbReference>
<name>A0AAW6KKW2_9BACI</name>
<dbReference type="Pfam" id="PF03551">
    <property type="entry name" value="PadR"/>
    <property type="match status" value="1"/>
</dbReference>
<dbReference type="EMBL" id="JARAFO010000118">
    <property type="protein sequence ID" value="MDE1454391.1"/>
    <property type="molecule type" value="Genomic_DNA"/>
</dbReference>
<reference evidence="4" key="1">
    <citation type="submission" date="2022-12" db="EMBL/GenBank/DDBJ databases">
        <title>Draft Genome Sequences of Bacillus licheniformis and Bacillus paralicheniformis strains isolated from Irish skim milk powders.</title>
        <authorList>
            <person name="Lourenco A."/>
            <person name="Li F."/>
            <person name="Geraldine D."/>
            <person name="Tobin J.T."/>
            <person name="Butler F."/>
            <person name="Jordan K."/>
            <person name="Obrien T."/>
        </authorList>
    </citation>
    <scope>NUCLEOTIDE SEQUENCE</scope>
    <source>
        <strain evidence="4">3370</strain>
    </source>
</reference>
<dbReference type="Gene3D" id="1.10.10.10">
    <property type="entry name" value="Winged helix-like DNA-binding domain superfamily/Winged helix DNA-binding domain"/>
    <property type="match status" value="1"/>
</dbReference>
<feature type="coiled-coil region" evidence="1">
    <location>
        <begin position="105"/>
        <end position="139"/>
    </location>
</feature>
<evidence type="ECO:0000259" key="2">
    <source>
        <dbReference type="Pfam" id="PF03551"/>
    </source>
</evidence>
<proteinExistence type="predicted"/>
<dbReference type="PANTHER" id="PTHR43252:SF2">
    <property type="entry name" value="TRANSCRIPTION REGULATOR, PADR-LIKE FAMILY"/>
    <property type="match status" value="1"/>
</dbReference>
<dbReference type="Pfam" id="PF10400">
    <property type="entry name" value="Vir_act_alpha_C"/>
    <property type="match status" value="1"/>
</dbReference>
<evidence type="ECO:0000259" key="3">
    <source>
        <dbReference type="Pfam" id="PF10400"/>
    </source>
</evidence>
<evidence type="ECO:0000256" key="1">
    <source>
        <dbReference type="SAM" id="Coils"/>
    </source>
</evidence>
<accession>A0AAW6KKW2</accession>
<feature type="domain" description="Transcription regulator PadR C-terminal" evidence="3">
    <location>
        <begin position="93"/>
        <end position="176"/>
    </location>
</feature>
<dbReference type="InterPro" id="IPR005149">
    <property type="entry name" value="Tscrpt_reg_PadR_N"/>
</dbReference>
<evidence type="ECO:0000313" key="5">
    <source>
        <dbReference type="Proteomes" id="UP001216709"/>
    </source>
</evidence>
<dbReference type="RefSeq" id="WP_075213761.1">
    <property type="nucleotide sequence ID" value="NZ_AP025342.1"/>
</dbReference>
<dbReference type="SUPFAM" id="SSF46785">
    <property type="entry name" value="Winged helix' DNA-binding domain"/>
    <property type="match status" value="1"/>
</dbReference>
<dbReference type="InterPro" id="IPR036390">
    <property type="entry name" value="WH_DNA-bd_sf"/>
</dbReference>
<gene>
    <name evidence="4" type="ORF">PVN32_19725</name>
</gene>
<dbReference type="InterPro" id="IPR036388">
    <property type="entry name" value="WH-like_DNA-bd_sf"/>
</dbReference>
<organism evidence="4 5">
    <name type="scientific">Bacillus paralicheniformis</name>
    <dbReference type="NCBI Taxonomy" id="1648923"/>
    <lineage>
        <taxon>Bacteria</taxon>
        <taxon>Bacillati</taxon>
        <taxon>Bacillota</taxon>
        <taxon>Bacilli</taxon>
        <taxon>Bacillales</taxon>
        <taxon>Bacillaceae</taxon>
        <taxon>Bacillus</taxon>
    </lineage>
</organism>
<dbReference type="AlphaFoldDB" id="A0AAW6KKW2"/>
<dbReference type="InterPro" id="IPR018309">
    <property type="entry name" value="Tscrpt_reg_PadR_C"/>
</dbReference>
<sequence>MNDINTLGYAILSVLGRKPCSGYELVQYLEVVWPAKHSQIYPLLNKMKQEEFLEYEHVEQIGKPDKKIYSITEKGKEALEDWIVVSPADPINRDEFLIKVYSIWLLEEEDSLKLIQDRIRNLEKTIDTQLKKMAELEKNKDSDSMSKNFGRYILIDRKFRLAKEEKTWCQKVLNLIKDKKFNFPFLCYVSVEGINGAALLI</sequence>